<comment type="caution">
    <text evidence="4">The sequence shown here is derived from an EMBL/GenBank/DDBJ whole genome shotgun (WGS) entry which is preliminary data.</text>
</comment>
<dbReference type="RefSeq" id="WP_151150145.1">
    <property type="nucleotide sequence ID" value="NZ_WAIE01000001.1"/>
</dbReference>
<organism evidence="4 5">
    <name type="scientific">Pseudodesulfovibrio senegalensis</name>
    <dbReference type="NCBI Taxonomy" id="1721087"/>
    <lineage>
        <taxon>Bacteria</taxon>
        <taxon>Pseudomonadati</taxon>
        <taxon>Thermodesulfobacteriota</taxon>
        <taxon>Desulfovibrionia</taxon>
        <taxon>Desulfovibrionales</taxon>
        <taxon>Desulfovibrionaceae</taxon>
    </lineage>
</organism>
<accession>A0A6N6N6G4</accession>
<name>A0A6N6N6G4_9BACT</name>
<evidence type="ECO:0000256" key="2">
    <source>
        <dbReference type="ARBA" id="ARBA00022801"/>
    </source>
</evidence>
<gene>
    <name evidence="4" type="ORF">F8A88_05935</name>
</gene>
<keyword evidence="1" id="KW-0479">Metal-binding</keyword>
<dbReference type="Pfam" id="PF01546">
    <property type="entry name" value="Peptidase_M20"/>
    <property type="match status" value="1"/>
</dbReference>
<dbReference type="SUPFAM" id="SSF53187">
    <property type="entry name" value="Zn-dependent exopeptidases"/>
    <property type="match status" value="1"/>
</dbReference>
<protein>
    <submittedName>
        <fullName evidence="4">M20 family metallo-hydrolase</fullName>
    </submittedName>
</protein>
<dbReference type="GO" id="GO:0046872">
    <property type="term" value="F:metal ion binding"/>
    <property type="evidence" value="ECO:0007669"/>
    <property type="project" value="UniProtKB-KW"/>
</dbReference>
<evidence type="ECO:0000313" key="4">
    <source>
        <dbReference type="EMBL" id="KAB1443772.1"/>
    </source>
</evidence>
<dbReference type="SUPFAM" id="SSF55031">
    <property type="entry name" value="Bacterial exopeptidase dimerisation domain"/>
    <property type="match status" value="1"/>
</dbReference>
<sequence>MQDLFSSIDSMKEFVVDTQRELVAIPAVGPMNDGDGEVAKAKRLLGILAELGIEDVARYDAPDPSVSDGVRPNLVVRIPGHDTSRTMWIIAHIDVVPPGDLSLWNSDPYELVRDGDRIIGRGVEDNHQGMVSSLCLAKGLLDNGITPPINLGLMFVADEETGNAFGLDYLLENHFELFGAEDLFLVPDFGDASSEVIEVAEKSAFWFRFAVEGEQCHASTPDQGNNSLVACSDLILRLQALNDVFDDRDELFSPPVSTFAPTKKEANVENVNTLPGRDVFYLDARVLPQYPLESVQKEIGIHCREIEKRYGVTVSCDAVMAEQAAPPTPADAEIVERISKAVLAIYGKKARVAGVGGGTVAAGVRRKGLHAVVWATLSHQAHQPNEWASIAATIGDAKVMAHALMAGKS</sequence>
<dbReference type="Pfam" id="PF07687">
    <property type="entry name" value="M20_dimer"/>
    <property type="match status" value="1"/>
</dbReference>
<keyword evidence="5" id="KW-1185">Reference proteome</keyword>
<dbReference type="Proteomes" id="UP000438699">
    <property type="component" value="Unassembled WGS sequence"/>
</dbReference>
<dbReference type="NCBIfam" id="NF010589">
    <property type="entry name" value="PRK13983.1"/>
    <property type="match status" value="1"/>
</dbReference>
<dbReference type="OrthoDB" id="5443984at2"/>
<reference evidence="4 5" key="1">
    <citation type="journal article" date="2017" name="Int. J. Syst. Evol. Microbiol.">
        <title>Desulfovibrio senegalensis sp. nov., a mesophilic sulfate reducer isolated from marine sediment.</title>
        <authorList>
            <person name="Thioye A."/>
            <person name="Gam Z.B.A."/>
            <person name="Mbengue M."/>
            <person name="Cayol J.L."/>
            <person name="Joseph-Bartoli M."/>
            <person name="Toure-Kane C."/>
            <person name="Labat M."/>
        </authorList>
    </citation>
    <scope>NUCLEOTIDE SEQUENCE [LARGE SCALE GENOMIC DNA]</scope>
    <source>
        <strain evidence="4 5">DSM 101509</strain>
    </source>
</reference>
<dbReference type="EMBL" id="WAIE01000001">
    <property type="protein sequence ID" value="KAB1443772.1"/>
    <property type="molecule type" value="Genomic_DNA"/>
</dbReference>
<evidence type="ECO:0000256" key="1">
    <source>
        <dbReference type="ARBA" id="ARBA00022723"/>
    </source>
</evidence>
<dbReference type="PANTHER" id="PTHR43808:SF32">
    <property type="entry name" value="ARGE_DAPE-RELATED DEACYLASE"/>
    <property type="match status" value="1"/>
</dbReference>
<dbReference type="InterPro" id="IPR011650">
    <property type="entry name" value="Peptidase_M20_dimer"/>
</dbReference>
<dbReference type="GO" id="GO:0016787">
    <property type="term" value="F:hydrolase activity"/>
    <property type="evidence" value="ECO:0007669"/>
    <property type="project" value="UniProtKB-KW"/>
</dbReference>
<keyword evidence="2 4" id="KW-0378">Hydrolase</keyword>
<dbReference type="PANTHER" id="PTHR43808">
    <property type="entry name" value="ACETYLORNITHINE DEACETYLASE"/>
    <property type="match status" value="1"/>
</dbReference>
<dbReference type="Gene3D" id="3.30.70.360">
    <property type="match status" value="1"/>
</dbReference>
<evidence type="ECO:0000259" key="3">
    <source>
        <dbReference type="Pfam" id="PF07687"/>
    </source>
</evidence>
<dbReference type="InterPro" id="IPR002933">
    <property type="entry name" value="Peptidase_M20"/>
</dbReference>
<dbReference type="InterPro" id="IPR036264">
    <property type="entry name" value="Bact_exopeptidase_dim_dom"/>
</dbReference>
<dbReference type="InterPro" id="IPR050072">
    <property type="entry name" value="Peptidase_M20A"/>
</dbReference>
<dbReference type="Gene3D" id="3.40.630.10">
    <property type="entry name" value="Zn peptidases"/>
    <property type="match status" value="2"/>
</dbReference>
<feature type="domain" description="Peptidase M20 dimerisation" evidence="3">
    <location>
        <begin position="200"/>
        <end position="308"/>
    </location>
</feature>
<proteinExistence type="predicted"/>
<dbReference type="AlphaFoldDB" id="A0A6N6N6G4"/>
<evidence type="ECO:0000313" key="5">
    <source>
        <dbReference type="Proteomes" id="UP000438699"/>
    </source>
</evidence>